<dbReference type="Pfam" id="PF01609">
    <property type="entry name" value="DDE_Tnp_1"/>
    <property type="match status" value="1"/>
</dbReference>
<organism evidence="6 9">
    <name type="scientific">Halococcus dombrowskii</name>
    <dbReference type="NCBI Taxonomy" id="179637"/>
    <lineage>
        <taxon>Archaea</taxon>
        <taxon>Methanobacteriati</taxon>
        <taxon>Methanobacteriota</taxon>
        <taxon>Stenosarchaea group</taxon>
        <taxon>Halobacteria</taxon>
        <taxon>Halobacteriales</taxon>
        <taxon>Halococcaceae</taxon>
        <taxon>Halococcus</taxon>
    </lineage>
</organism>
<feature type="domain" description="Transposase IS4-like" evidence="5">
    <location>
        <begin position="141"/>
        <end position="356"/>
    </location>
</feature>
<dbReference type="RefSeq" id="WP_244705447.1">
    <property type="nucleotide sequence ID" value="NZ_BAAADN010000005.1"/>
</dbReference>
<protein>
    <submittedName>
        <fullName evidence="7">IS4 family transposase</fullName>
    </submittedName>
    <submittedName>
        <fullName evidence="6">IS4-like element ISH32 family transposase</fullName>
    </submittedName>
</protein>
<evidence type="ECO:0000256" key="3">
    <source>
        <dbReference type="ARBA" id="ARBA00023125"/>
    </source>
</evidence>
<dbReference type="Proteomes" id="UP000830542">
    <property type="component" value="Plasmid unnamed1"/>
</dbReference>
<dbReference type="AlphaFoldDB" id="A0AAV3SCN6"/>
<evidence type="ECO:0000313" key="6">
    <source>
        <dbReference type="EMBL" id="GAA0451693.1"/>
    </source>
</evidence>
<sequence>MDRWLNILGQELRYLLPPRSVREHARATDLVERNRHIDAFAFFWSFTIGTTQSNGSLAAAQDLYKAFTSDSVAYSSVQQWVTPDLTELLTDICGYISVELGRTESALEGRFERFRDVFVSDGTICTLSAESFDEFPGLSNDHAGAKLHVIESLASRAPIYSSITDARTQETTQLRIGDWVEDSLVLFDLGYLDYARLARIDRTGGWFVSRLNVDANPEIIDELRTWCGDTIDLEGTHLQEVLPDLYRQIIDATGTIGADQDDPHLPYDVRIVGVRHEDDEDDHRTEEVEADHDYHLYATNLPAEAFAPRELAALYSGRWSVETVIDELKSVFELDEISVRRKTAVECFMLAALLMVLVSRYLLRRVRARLGPASQRSVEEEDRIEPMRFSKRIQLFSGDLLRILAEQLGYGWDGVGVVIIEGAIDPNVDRHALTERVAHGSVDPSVRNAGELATIRPG</sequence>
<dbReference type="InterPro" id="IPR002559">
    <property type="entry name" value="Transposase_11"/>
</dbReference>
<dbReference type="EMBL" id="BAAADN010000005">
    <property type="protein sequence ID" value="GAA0451693.1"/>
    <property type="molecule type" value="Genomic_DNA"/>
</dbReference>
<dbReference type="NCBIfam" id="NF033592">
    <property type="entry name" value="transpos_IS4_1"/>
    <property type="match status" value="1"/>
</dbReference>
<comment type="similarity">
    <text evidence="1">Belongs to the transposase 11 family.</text>
</comment>
<dbReference type="EMBL" id="CP095006">
    <property type="protein sequence ID" value="UOO96590.1"/>
    <property type="molecule type" value="Genomic_DNA"/>
</dbReference>
<evidence type="ECO:0000313" key="7">
    <source>
        <dbReference type="EMBL" id="UOO96590.1"/>
    </source>
</evidence>
<geneLocation type="plasmid" evidence="7 8">
    <name>unnamed1</name>
</geneLocation>
<dbReference type="Proteomes" id="UP001500962">
    <property type="component" value="Unassembled WGS sequence"/>
</dbReference>
<evidence type="ECO:0000256" key="4">
    <source>
        <dbReference type="ARBA" id="ARBA00023172"/>
    </source>
</evidence>
<gene>
    <name evidence="6" type="ORF">GCM10008985_04180</name>
    <name evidence="7" type="ORF">MUK72_15450</name>
</gene>
<keyword evidence="4" id="KW-0233">DNA recombination</keyword>
<evidence type="ECO:0000256" key="2">
    <source>
        <dbReference type="ARBA" id="ARBA00022578"/>
    </source>
</evidence>
<reference evidence="7" key="2">
    <citation type="submission" date="2022-04" db="EMBL/GenBank/DDBJ databases">
        <title>Sequencing and genomic assembly of Halococcus dombrowskii.</title>
        <authorList>
            <person name="Lim S.W."/>
            <person name="MacLea K.S."/>
        </authorList>
    </citation>
    <scope>NUCLEOTIDE SEQUENCE</scope>
    <source>
        <strain evidence="7">H4</strain>
        <plasmid evidence="7">unnamed1</plasmid>
    </source>
</reference>
<dbReference type="PANTHER" id="PTHR33258">
    <property type="entry name" value="TRANSPOSASE INSL FOR INSERTION SEQUENCE ELEMENT IS186A-RELATED"/>
    <property type="match status" value="1"/>
</dbReference>
<dbReference type="PANTHER" id="PTHR33258:SF1">
    <property type="entry name" value="TRANSPOSASE INSL FOR INSERTION SEQUENCE ELEMENT IS186A-RELATED"/>
    <property type="match status" value="1"/>
</dbReference>
<dbReference type="KEGG" id="hdo:MUK72_15450"/>
<dbReference type="InterPro" id="IPR012337">
    <property type="entry name" value="RNaseH-like_sf"/>
</dbReference>
<dbReference type="GeneID" id="71763272"/>
<evidence type="ECO:0000259" key="5">
    <source>
        <dbReference type="Pfam" id="PF01609"/>
    </source>
</evidence>
<dbReference type="GO" id="GO:0006313">
    <property type="term" value="P:DNA transposition"/>
    <property type="evidence" value="ECO:0007669"/>
    <property type="project" value="InterPro"/>
</dbReference>
<keyword evidence="8" id="KW-1185">Reference proteome</keyword>
<reference evidence="6" key="3">
    <citation type="submission" date="2023-12" db="EMBL/GenBank/DDBJ databases">
        <authorList>
            <person name="Sun Q."/>
            <person name="Inoue M."/>
        </authorList>
    </citation>
    <scope>NUCLEOTIDE SEQUENCE</scope>
    <source>
        <strain evidence="6">JCM 12289</strain>
    </source>
</reference>
<keyword evidence="7" id="KW-0614">Plasmid</keyword>
<evidence type="ECO:0000313" key="8">
    <source>
        <dbReference type="Proteomes" id="UP000830542"/>
    </source>
</evidence>
<dbReference type="GO" id="GO:0004803">
    <property type="term" value="F:transposase activity"/>
    <property type="evidence" value="ECO:0007669"/>
    <property type="project" value="InterPro"/>
</dbReference>
<proteinExistence type="inferred from homology"/>
<dbReference type="InterPro" id="IPR047952">
    <property type="entry name" value="Transpos_IS4"/>
</dbReference>
<dbReference type="GO" id="GO:0003677">
    <property type="term" value="F:DNA binding"/>
    <property type="evidence" value="ECO:0007669"/>
    <property type="project" value="UniProtKB-KW"/>
</dbReference>
<evidence type="ECO:0000313" key="9">
    <source>
        <dbReference type="Proteomes" id="UP001500962"/>
    </source>
</evidence>
<dbReference type="SUPFAM" id="SSF53098">
    <property type="entry name" value="Ribonuclease H-like"/>
    <property type="match status" value="1"/>
</dbReference>
<reference evidence="6" key="1">
    <citation type="journal article" date="2014" name="Int. J. Syst. Evol. Microbiol.">
        <title>Complete genome sequence of Corynebacterium casei LMG S-19264T (=DSM 44701T), isolated from a smear-ripened cheese.</title>
        <authorList>
            <consortium name="US DOE Joint Genome Institute (JGI-PGF)"/>
            <person name="Walter F."/>
            <person name="Albersmeier A."/>
            <person name="Kalinowski J."/>
            <person name="Ruckert C."/>
        </authorList>
    </citation>
    <scope>NUCLEOTIDE SEQUENCE</scope>
    <source>
        <strain evidence="6">JCM 12289</strain>
    </source>
</reference>
<evidence type="ECO:0000256" key="1">
    <source>
        <dbReference type="ARBA" id="ARBA00010075"/>
    </source>
</evidence>
<keyword evidence="2" id="KW-0815">Transposition</keyword>
<accession>A0AAV3SCN6</accession>
<name>A0AAV3SCN6_HALDO</name>
<keyword evidence="3" id="KW-0238">DNA-binding</keyword>